<feature type="compositionally biased region" description="Low complexity" evidence="7">
    <location>
        <begin position="38"/>
        <end position="52"/>
    </location>
</feature>
<feature type="zinc finger region" description="FLZ-type" evidence="6">
    <location>
        <begin position="92"/>
        <end position="135"/>
    </location>
</feature>
<dbReference type="PANTHER" id="PTHR33059:SF81">
    <property type="entry name" value="FLZ-TYPE DOMAIN-CONTAINING PROTEIN"/>
    <property type="match status" value="1"/>
</dbReference>
<dbReference type="GO" id="GO:0008270">
    <property type="term" value="F:zinc ion binding"/>
    <property type="evidence" value="ECO:0007669"/>
    <property type="project" value="UniProtKB-KW"/>
</dbReference>
<dbReference type="Pfam" id="PF04570">
    <property type="entry name" value="zf-FLZ"/>
    <property type="match status" value="1"/>
</dbReference>
<dbReference type="PROSITE" id="PS51795">
    <property type="entry name" value="ZF_FLZ"/>
    <property type="match status" value="1"/>
</dbReference>
<evidence type="ECO:0000256" key="6">
    <source>
        <dbReference type="PROSITE-ProRule" id="PRU01131"/>
    </source>
</evidence>
<evidence type="ECO:0000256" key="3">
    <source>
        <dbReference type="ARBA" id="ARBA00022490"/>
    </source>
</evidence>
<feature type="domain" description="FLZ-type" evidence="8">
    <location>
        <begin position="92"/>
        <end position="135"/>
    </location>
</feature>
<evidence type="ECO:0000256" key="4">
    <source>
        <dbReference type="ARBA" id="ARBA00022723"/>
    </source>
</evidence>
<evidence type="ECO:0000313" key="10">
    <source>
        <dbReference type="Proteomes" id="UP000325577"/>
    </source>
</evidence>
<organism evidence="9 10">
    <name type="scientific">Nyssa sinensis</name>
    <dbReference type="NCBI Taxonomy" id="561372"/>
    <lineage>
        <taxon>Eukaryota</taxon>
        <taxon>Viridiplantae</taxon>
        <taxon>Streptophyta</taxon>
        <taxon>Embryophyta</taxon>
        <taxon>Tracheophyta</taxon>
        <taxon>Spermatophyta</taxon>
        <taxon>Magnoliopsida</taxon>
        <taxon>eudicotyledons</taxon>
        <taxon>Gunneridae</taxon>
        <taxon>Pentapetalae</taxon>
        <taxon>asterids</taxon>
        <taxon>Cornales</taxon>
        <taxon>Nyssaceae</taxon>
        <taxon>Nyssa</taxon>
    </lineage>
</organism>
<name>A0A5J5BM04_9ASTE</name>
<dbReference type="InterPro" id="IPR007650">
    <property type="entry name" value="Zf-FLZ_dom"/>
</dbReference>
<evidence type="ECO:0000256" key="5">
    <source>
        <dbReference type="ARBA" id="ARBA00022771"/>
    </source>
</evidence>
<dbReference type="GO" id="GO:0005737">
    <property type="term" value="C:cytoplasm"/>
    <property type="evidence" value="ECO:0007669"/>
    <property type="project" value="UniProtKB-SubCell"/>
</dbReference>
<evidence type="ECO:0000256" key="2">
    <source>
        <dbReference type="ARBA" id="ARBA00009374"/>
    </source>
</evidence>
<dbReference type="OrthoDB" id="1864056at2759"/>
<dbReference type="Proteomes" id="UP000325577">
    <property type="component" value="Linkage Group LG11"/>
</dbReference>
<dbReference type="AlphaFoldDB" id="A0A5J5BM04"/>
<comment type="subcellular location">
    <subcellularLocation>
        <location evidence="1">Cytoplasm</location>
    </subcellularLocation>
</comment>
<reference evidence="9 10" key="1">
    <citation type="submission" date="2019-09" db="EMBL/GenBank/DDBJ databases">
        <title>A chromosome-level genome assembly of the Chinese tupelo Nyssa sinensis.</title>
        <authorList>
            <person name="Yang X."/>
            <person name="Kang M."/>
            <person name="Yang Y."/>
            <person name="Xiong H."/>
            <person name="Wang M."/>
            <person name="Zhang Z."/>
            <person name="Wang Z."/>
            <person name="Wu H."/>
            <person name="Ma T."/>
            <person name="Liu J."/>
            <person name="Xi Z."/>
        </authorList>
    </citation>
    <scope>NUCLEOTIDE SEQUENCE [LARGE SCALE GENOMIC DNA]</scope>
    <source>
        <strain evidence="9">J267</strain>
        <tissue evidence="9">Leaf</tissue>
    </source>
</reference>
<dbReference type="EMBL" id="CM018034">
    <property type="protein sequence ID" value="KAA8543270.1"/>
    <property type="molecule type" value="Genomic_DNA"/>
</dbReference>
<comment type="similarity">
    <text evidence="2">Belongs to the FLZ family.</text>
</comment>
<accession>A0A5J5BM04</accession>
<evidence type="ECO:0000313" key="9">
    <source>
        <dbReference type="EMBL" id="KAA8543270.1"/>
    </source>
</evidence>
<sequence>MPVKRSRIGRSSSFGETGVLNHVSPPVESADRCRERPAAPTSSAATRPPSNSVKVLKSSVAEQSDESRRRILTLSSPVQESVDVADKEPIGGFLEKCYYCKKKIRDNDEIFMYSLRAFCTAECRGRQISMDDAMKKVSGRSKETSTQ</sequence>
<protein>
    <recommendedName>
        <fullName evidence="8">FLZ-type domain-containing protein</fullName>
    </recommendedName>
</protein>
<dbReference type="PANTHER" id="PTHR33059">
    <property type="entry name" value="FCS-LIKE ZINC FINGER 5"/>
    <property type="match status" value="1"/>
</dbReference>
<evidence type="ECO:0000256" key="1">
    <source>
        <dbReference type="ARBA" id="ARBA00004496"/>
    </source>
</evidence>
<gene>
    <name evidence="9" type="ORF">F0562_021234</name>
</gene>
<evidence type="ECO:0000256" key="7">
    <source>
        <dbReference type="SAM" id="MobiDB-lite"/>
    </source>
</evidence>
<keyword evidence="5" id="KW-0863">Zinc-finger</keyword>
<keyword evidence="5" id="KW-0862">Zinc</keyword>
<proteinExistence type="inferred from homology"/>
<keyword evidence="10" id="KW-1185">Reference proteome</keyword>
<feature type="region of interest" description="Disordered" evidence="7">
    <location>
        <begin position="1"/>
        <end position="72"/>
    </location>
</feature>
<keyword evidence="3" id="KW-0963">Cytoplasm</keyword>
<keyword evidence="4" id="KW-0479">Metal-binding</keyword>
<evidence type="ECO:0000259" key="8">
    <source>
        <dbReference type="PROSITE" id="PS51795"/>
    </source>
</evidence>